<dbReference type="PATRIC" id="fig|1618447.3.peg.113"/>
<proteinExistence type="inferred from homology"/>
<dbReference type="Gene3D" id="1.10.600.10">
    <property type="entry name" value="Farnesyl Diphosphate Synthase"/>
    <property type="match status" value="1"/>
</dbReference>
<comment type="cofactor">
    <cofactor evidence="1">
        <name>Mg(2+)</name>
        <dbReference type="ChEBI" id="CHEBI:18420"/>
    </cofactor>
</comment>
<evidence type="ECO:0000313" key="7">
    <source>
        <dbReference type="EMBL" id="KKT39040.1"/>
    </source>
</evidence>
<keyword evidence="4" id="KW-0479">Metal-binding</keyword>
<gene>
    <name evidence="7" type="ORF">UW22_C0002G0016</name>
</gene>
<dbReference type="PROSITE" id="PS00723">
    <property type="entry name" value="POLYPRENYL_SYNTHASE_1"/>
    <property type="match status" value="1"/>
</dbReference>
<dbReference type="PANTHER" id="PTHR12001">
    <property type="entry name" value="GERANYLGERANYL PYROPHOSPHATE SYNTHASE"/>
    <property type="match status" value="1"/>
</dbReference>
<organism evidence="7 8">
    <name type="scientific">Candidatus Gottesmanbacteria bacterium GW2011_GWB1_44_11c</name>
    <dbReference type="NCBI Taxonomy" id="1618447"/>
    <lineage>
        <taxon>Bacteria</taxon>
        <taxon>Candidatus Gottesmaniibacteriota</taxon>
    </lineage>
</organism>
<dbReference type="InterPro" id="IPR000092">
    <property type="entry name" value="Polyprenyl_synt"/>
</dbReference>
<dbReference type="AlphaFoldDB" id="A0A0G1GWM8"/>
<dbReference type="Proteomes" id="UP000034617">
    <property type="component" value="Unassembled WGS sequence"/>
</dbReference>
<comment type="similarity">
    <text evidence="2 6">Belongs to the FPP/GGPP synthase family.</text>
</comment>
<sequence length="355" mass="40281">MTLQKYIQDKKNLVSSYLETYLKHTVLPQVSPAGKWGNDAVARILTFATRGKMLRSSLIFLSSQLFTQEQHTDILLRTSTAMEFFHTGLLIHDDIIDNDERRRGMDSMHTQYQKILGTDSITNSKKTGESFAMCVGDMSFFLAFQILAEIQPSDLSGKLTTLFSQELTAVCTAQMQDVYGGATRKQFSQDEILSVYAFKTGRYSCGLPLVAGATIAGATDQTKKNLWKLGTSLGILFQIRDDQLNLFGNPDKIGKPIGSDIRENKQTLYRFFLLEKAQEDTKKHLLSLFGNPSLSPKDVAYVKKHVTDLHIEDDIRDIVHEQEQIVNEVLKHLPIPEDKQTLFREFVDYLNKREV</sequence>
<evidence type="ECO:0000256" key="4">
    <source>
        <dbReference type="ARBA" id="ARBA00022723"/>
    </source>
</evidence>
<dbReference type="Pfam" id="PF00348">
    <property type="entry name" value="polyprenyl_synt"/>
    <property type="match status" value="1"/>
</dbReference>
<evidence type="ECO:0000256" key="1">
    <source>
        <dbReference type="ARBA" id="ARBA00001946"/>
    </source>
</evidence>
<dbReference type="InterPro" id="IPR033749">
    <property type="entry name" value="Polyprenyl_synt_CS"/>
</dbReference>
<dbReference type="InterPro" id="IPR008949">
    <property type="entry name" value="Isoprenoid_synthase_dom_sf"/>
</dbReference>
<evidence type="ECO:0000256" key="3">
    <source>
        <dbReference type="ARBA" id="ARBA00022679"/>
    </source>
</evidence>
<reference evidence="7 8" key="1">
    <citation type="journal article" date="2015" name="Nature">
        <title>rRNA introns, odd ribosomes, and small enigmatic genomes across a large radiation of phyla.</title>
        <authorList>
            <person name="Brown C.T."/>
            <person name="Hug L.A."/>
            <person name="Thomas B.C."/>
            <person name="Sharon I."/>
            <person name="Castelle C.J."/>
            <person name="Singh A."/>
            <person name="Wilkins M.J."/>
            <person name="Williams K.H."/>
            <person name="Banfield J.F."/>
        </authorList>
    </citation>
    <scope>NUCLEOTIDE SEQUENCE [LARGE SCALE GENOMIC DNA]</scope>
</reference>
<dbReference type="GO" id="GO:0046872">
    <property type="term" value="F:metal ion binding"/>
    <property type="evidence" value="ECO:0007669"/>
    <property type="project" value="UniProtKB-KW"/>
</dbReference>
<dbReference type="GO" id="GO:0004659">
    <property type="term" value="F:prenyltransferase activity"/>
    <property type="evidence" value="ECO:0007669"/>
    <property type="project" value="InterPro"/>
</dbReference>
<evidence type="ECO:0000256" key="5">
    <source>
        <dbReference type="ARBA" id="ARBA00022842"/>
    </source>
</evidence>
<evidence type="ECO:0000313" key="8">
    <source>
        <dbReference type="Proteomes" id="UP000034617"/>
    </source>
</evidence>
<comment type="caution">
    <text evidence="7">The sequence shown here is derived from an EMBL/GenBank/DDBJ whole genome shotgun (WGS) entry which is preliminary data.</text>
</comment>
<dbReference type="PANTHER" id="PTHR12001:SF85">
    <property type="entry name" value="SHORT CHAIN ISOPRENYL DIPHOSPHATE SYNTHASE"/>
    <property type="match status" value="1"/>
</dbReference>
<dbReference type="SUPFAM" id="SSF48576">
    <property type="entry name" value="Terpenoid synthases"/>
    <property type="match status" value="1"/>
</dbReference>
<dbReference type="SFLD" id="SFLDS00005">
    <property type="entry name" value="Isoprenoid_Synthase_Type_I"/>
    <property type="match status" value="1"/>
</dbReference>
<protein>
    <submittedName>
        <fullName evidence="7">Polyprenyl synthetase</fullName>
    </submittedName>
</protein>
<name>A0A0G1GWM8_9BACT</name>
<accession>A0A0G1GWM8</accession>
<evidence type="ECO:0000256" key="6">
    <source>
        <dbReference type="RuleBase" id="RU004466"/>
    </source>
</evidence>
<dbReference type="GO" id="GO:0008299">
    <property type="term" value="P:isoprenoid biosynthetic process"/>
    <property type="evidence" value="ECO:0007669"/>
    <property type="project" value="InterPro"/>
</dbReference>
<keyword evidence="3 6" id="KW-0808">Transferase</keyword>
<keyword evidence="5" id="KW-0460">Magnesium</keyword>
<evidence type="ECO:0000256" key="2">
    <source>
        <dbReference type="ARBA" id="ARBA00006706"/>
    </source>
</evidence>
<dbReference type="EMBL" id="LCHM01000002">
    <property type="protein sequence ID" value="KKT39040.1"/>
    <property type="molecule type" value="Genomic_DNA"/>
</dbReference>
<dbReference type="CDD" id="cd00685">
    <property type="entry name" value="Trans_IPPS_HT"/>
    <property type="match status" value="1"/>
</dbReference>